<keyword evidence="2" id="KW-1185">Reference proteome</keyword>
<evidence type="ECO:0000313" key="1">
    <source>
        <dbReference type="EMBL" id="TYI37019.1"/>
    </source>
</evidence>
<dbReference type="AlphaFoldDB" id="A0A5D2R8H8"/>
<proteinExistence type="predicted"/>
<gene>
    <name evidence="1" type="ORF">ES332_A03G182500v1</name>
</gene>
<sequence>MILITMMMMTTTTTTEVRVSYIVEKSTSMETSGKSDLVLEGIPLSTMRKRKMNMTKWLLAEKMLVNAFT</sequence>
<evidence type="ECO:0000313" key="2">
    <source>
        <dbReference type="Proteomes" id="UP000322667"/>
    </source>
</evidence>
<reference evidence="1 2" key="1">
    <citation type="submission" date="2019-07" db="EMBL/GenBank/DDBJ databases">
        <title>WGS assembly of Gossypium tomentosum.</title>
        <authorList>
            <person name="Chen Z.J."/>
            <person name="Sreedasyam A."/>
            <person name="Ando A."/>
            <person name="Song Q."/>
            <person name="De L."/>
            <person name="Hulse-Kemp A."/>
            <person name="Ding M."/>
            <person name="Ye W."/>
            <person name="Kirkbride R."/>
            <person name="Jenkins J."/>
            <person name="Plott C."/>
            <person name="Lovell J."/>
            <person name="Lin Y.-M."/>
            <person name="Vaughn R."/>
            <person name="Liu B."/>
            <person name="Li W."/>
            <person name="Simpson S."/>
            <person name="Scheffler B."/>
            <person name="Saski C."/>
            <person name="Grover C."/>
            <person name="Hu G."/>
            <person name="Conover J."/>
            <person name="Carlson J."/>
            <person name="Shu S."/>
            <person name="Boston L."/>
            <person name="Williams M."/>
            <person name="Peterson D."/>
            <person name="Mcgee K."/>
            <person name="Jones D."/>
            <person name="Wendel J."/>
            <person name="Stelly D."/>
            <person name="Grimwood J."/>
            <person name="Schmutz J."/>
        </authorList>
    </citation>
    <scope>NUCLEOTIDE SEQUENCE [LARGE SCALE GENOMIC DNA]</scope>
    <source>
        <strain evidence="1">7179.01</strain>
    </source>
</reference>
<accession>A0A5D2R8H8</accession>
<name>A0A5D2R8H8_GOSTO</name>
<organism evidence="1 2">
    <name type="scientific">Gossypium tomentosum</name>
    <name type="common">Hawaiian cotton</name>
    <name type="synonym">Gossypium sandvicense</name>
    <dbReference type="NCBI Taxonomy" id="34277"/>
    <lineage>
        <taxon>Eukaryota</taxon>
        <taxon>Viridiplantae</taxon>
        <taxon>Streptophyta</taxon>
        <taxon>Embryophyta</taxon>
        <taxon>Tracheophyta</taxon>
        <taxon>Spermatophyta</taxon>
        <taxon>Magnoliopsida</taxon>
        <taxon>eudicotyledons</taxon>
        <taxon>Gunneridae</taxon>
        <taxon>Pentapetalae</taxon>
        <taxon>rosids</taxon>
        <taxon>malvids</taxon>
        <taxon>Malvales</taxon>
        <taxon>Malvaceae</taxon>
        <taxon>Malvoideae</taxon>
        <taxon>Gossypium</taxon>
    </lineage>
</organism>
<protein>
    <submittedName>
        <fullName evidence="1">Uncharacterized protein</fullName>
    </submittedName>
</protein>
<dbReference type="Proteomes" id="UP000322667">
    <property type="component" value="Chromosome A03"/>
</dbReference>
<dbReference type="EMBL" id="CM017612">
    <property type="protein sequence ID" value="TYI37019.1"/>
    <property type="molecule type" value="Genomic_DNA"/>
</dbReference>